<evidence type="ECO:0000313" key="1">
    <source>
        <dbReference type="EMBL" id="OGC28402.1"/>
    </source>
</evidence>
<accession>A0A1F4T6N3</accession>
<sequence>MKKALVILFLLAILPTLAPAISPGVKLGEISSLMLSPSETDVEISFAIPMTPINVIEMGTDQEFEIFWKLKDDSRTAGFPLRATANLMAYDFASWKATPAGEEKVIVGDDSPWNKYEEAGAWKIKPELAKPVVRYTCLLAGATRQKERAEAVSFYAAKILPEGITRSQQAKGSAARWIASRLERAIVLRTLGTVWQGSVKNEPQDLKKAAAQTEESLKMIFGFGTPQEYAAGNGCPFLEVAGLDFLSTPLLIPGGVVYEAYSWGMWAEKTVKGTVAVWPEVFSRERQLINASDNGFGQALLSAAESCRDEADEAMNIMYVQPGDPGNKWQEKLLAERSQLKSLSEKAAVVISKILLAAESGGIPENDKLAITAFIDSIGKIASSEATVLEKALAGN</sequence>
<gene>
    <name evidence="1" type="ORF">A3K49_05440</name>
</gene>
<dbReference type="AlphaFoldDB" id="A0A1F4T6N3"/>
<dbReference type="EMBL" id="MEUG01000001">
    <property type="protein sequence ID" value="OGC28402.1"/>
    <property type="molecule type" value="Genomic_DNA"/>
</dbReference>
<name>A0A1F4T6N3_UNCSA</name>
<comment type="caution">
    <text evidence="1">The sequence shown here is derived from an EMBL/GenBank/DDBJ whole genome shotgun (WGS) entry which is preliminary data.</text>
</comment>
<organism evidence="1 2">
    <name type="scientific">candidate division WOR-1 bacterium RIFOXYC12_FULL_54_18</name>
    <dbReference type="NCBI Taxonomy" id="1802584"/>
    <lineage>
        <taxon>Bacteria</taxon>
        <taxon>Bacillati</taxon>
        <taxon>Saganbacteria</taxon>
    </lineage>
</organism>
<dbReference type="Proteomes" id="UP000178602">
    <property type="component" value="Unassembled WGS sequence"/>
</dbReference>
<protein>
    <submittedName>
        <fullName evidence="1">Uncharacterized protein</fullName>
    </submittedName>
</protein>
<proteinExistence type="predicted"/>
<evidence type="ECO:0000313" key="2">
    <source>
        <dbReference type="Proteomes" id="UP000178602"/>
    </source>
</evidence>
<reference evidence="1 2" key="1">
    <citation type="journal article" date="2016" name="Nat. Commun.">
        <title>Thousands of microbial genomes shed light on interconnected biogeochemical processes in an aquifer system.</title>
        <authorList>
            <person name="Anantharaman K."/>
            <person name="Brown C.T."/>
            <person name="Hug L.A."/>
            <person name="Sharon I."/>
            <person name="Castelle C.J."/>
            <person name="Probst A.J."/>
            <person name="Thomas B.C."/>
            <person name="Singh A."/>
            <person name="Wilkins M.J."/>
            <person name="Karaoz U."/>
            <person name="Brodie E.L."/>
            <person name="Williams K.H."/>
            <person name="Hubbard S.S."/>
            <person name="Banfield J.F."/>
        </authorList>
    </citation>
    <scope>NUCLEOTIDE SEQUENCE [LARGE SCALE GENOMIC DNA]</scope>
</reference>